<sequence>MDDEVIHIRAGTNLTTVKWSGVATLGTVQVQQAQPVEWNFADGFTDEDENQFLDDQPYIVPVAEVNLVPLTDEEKRKELWKYLKSIKRKMMLGAPPQVPAYPEEMNFREDQFGILDTPRQIDETLAEQAVQGKDIIHWTGPGTIQSVEVNVRTEDRPKIIRIGATLSPQERQQYVNLLREFEDVLAADYRDMKGIPPEIAEHQIDLLPNTRPLRSQRYRLNPNYAERVKKELDKLLEARFIYPVETPAWLSPIVVVPKKNGKLRICIDYRKLNASTVTNAFPLPYIDLMLESVAGQKMYSFMDGFSGYNHVSVAERDREKTVFIIEWGAFAYRSMGHAPTISDTSGSA</sequence>
<dbReference type="Proteomes" id="UP001605036">
    <property type="component" value="Unassembled WGS sequence"/>
</dbReference>
<dbReference type="SUPFAM" id="SSF56672">
    <property type="entry name" value="DNA/RNA polymerases"/>
    <property type="match status" value="1"/>
</dbReference>
<dbReference type="InterPro" id="IPR053134">
    <property type="entry name" value="RNA-dir_DNA_polymerase"/>
</dbReference>
<dbReference type="Gene3D" id="3.10.10.10">
    <property type="entry name" value="HIV Type 1 Reverse Transcriptase, subunit A, domain 1"/>
    <property type="match status" value="1"/>
</dbReference>
<dbReference type="PANTHER" id="PTHR24559:SF444">
    <property type="entry name" value="REVERSE TRANSCRIPTASE DOMAIN-CONTAINING PROTEIN"/>
    <property type="match status" value="1"/>
</dbReference>
<gene>
    <name evidence="2" type="ORF">R1flu_001307</name>
</gene>
<evidence type="ECO:0000313" key="3">
    <source>
        <dbReference type="Proteomes" id="UP001605036"/>
    </source>
</evidence>
<comment type="caution">
    <text evidence="2">The sequence shown here is derived from an EMBL/GenBank/DDBJ whole genome shotgun (WGS) entry which is preliminary data.</text>
</comment>
<evidence type="ECO:0000259" key="1">
    <source>
        <dbReference type="Pfam" id="PF00078"/>
    </source>
</evidence>
<dbReference type="InterPro" id="IPR043502">
    <property type="entry name" value="DNA/RNA_pol_sf"/>
</dbReference>
<dbReference type="CDD" id="cd01647">
    <property type="entry name" value="RT_LTR"/>
    <property type="match status" value="1"/>
</dbReference>
<organism evidence="2 3">
    <name type="scientific">Riccia fluitans</name>
    <dbReference type="NCBI Taxonomy" id="41844"/>
    <lineage>
        <taxon>Eukaryota</taxon>
        <taxon>Viridiplantae</taxon>
        <taxon>Streptophyta</taxon>
        <taxon>Embryophyta</taxon>
        <taxon>Marchantiophyta</taxon>
        <taxon>Marchantiopsida</taxon>
        <taxon>Marchantiidae</taxon>
        <taxon>Marchantiales</taxon>
        <taxon>Ricciaceae</taxon>
        <taxon>Riccia</taxon>
    </lineage>
</organism>
<proteinExistence type="predicted"/>
<keyword evidence="3" id="KW-1185">Reference proteome</keyword>
<dbReference type="Pfam" id="PF00078">
    <property type="entry name" value="RVT_1"/>
    <property type="match status" value="1"/>
</dbReference>
<name>A0ABD1Y2X8_9MARC</name>
<dbReference type="EMBL" id="JBHFFA010000006">
    <property type="protein sequence ID" value="KAL2621102.1"/>
    <property type="molecule type" value="Genomic_DNA"/>
</dbReference>
<dbReference type="PANTHER" id="PTHR24559">
    <property type="entry name" value="TRANSPOSON TY3-I GAG-POL POLYPROTEIN"/>
    <property type="match status" value="1"/>
</dbReference>
<evidence type="ECO:0000313" key="2">
    <source>
        <dbReference type="EMBL" id="KAL2621102.1"/>
    </source>
</evidence>
<reference evidence="2 3" key="1">
    <citation type="submission" date="2024-09" db="EMBL/GenBank/DDBJ databases">
        <title>Chromosome-scale assembly of Riccia fluitans.</title>
        <authorList>
            <person name="Paukszto L."/>
            <person name="Sawicki J."/>
            <person name="Karawczyk K."/>
            <person name="Piernik-Szablinska J."/>
            <person name="Szczecinska M."/>
            <person name="Mazdziarz M."/>
        </authorList>
    </citation>
    <scope>NUCLEOTIDE SEQUENCE [LARGE SCALE GENOMIC DNA]</scope>
    <source>
        <strain evidence="2">Rf_01</strain>
        <tissue evidence="2">Aerial parts of the thallus</tissue>
    </source>
</reference>
<feature type="domain" description="Reverse transcriptase" evidence="1">
    <location>
        <begin position="256"/>
        <end position="326"/>
    </location>
</feature>
<accession>A0ABD1Y2X8</accession>
<protein>
    <recommendedName>
        <fullName evidence="1">Reverse transcriptase domain-containing protein</fullName>
    </recommendedName>
</protein>
<dbReference type="InterPro" id="IPR000477">
    <property type="entry name" value="RT_dom"/>
</dbReference>
<dbReference type="AlphaFoldDB" id="A0ABD1Y2X8"/>